<dbReference type="GO" id="GO:0006390">
    <property type="term" value="P:mitochondrial transcription"/>
    <property type="evidence" value="ECO:0007669"/>
    <property type="project" value="TreeGrafter"/>
</dbReference>
<dbReference type="SMART" id="SM01311">
    <property type="entry name" value="RPOL_N"/>
    <property type="match status" value="1"/>
</dbReference>
<dbReference type="GO" id="GO:0034245">
    <property type="term" value="C:mitochondrial DNA-directed RNA polymerase complex"/>
    <property type="evidence" value="ECO:0007669"/>
    <property type="project" value="TreeGrafter"/>
</dbReference>
<evidence type="ECO:0000313" key="12">
    <source>
        <dbReference type="Proteomes" id="UP001347796"/>
    </source>
</evidence>
<keyword evidence="12" id="KW-1185">Reference proteome</keyword>
<dbReference type="Pfam" id="PF14700">
    <property type="entry name" value="RPOL_N"/>
    <property type="match status" value="1"/>
</dbReference>
<comment type="catalytic activity">
    <reaction evidence="8 9">
        <text>RNA(n) + a ribonucleoside 5'-triphosphate = RNA(n+1) + diphosphate</text>
        <dbReference type="Rhea" id="RHEA:21248"/>
        <dbReference type="Rhea" id="RHEA-COMP:14527"/>
        <dbReference type="Rhea" id="RHEA-COMP:17342"/>
        <dbReference type="ChEBI" id="CHEBI:33019"/>
        <dbReference type="ChEBI" id="CHEBI:61557"/>
        <dbReference type="ChEBI" id="CHEBI:140395"/>
        <dbReference type="EC" id="2.7.7.6"/>
    </reaction>
</comment>
<dbReference type="FunFam" id="1.10.287.280:FF:000001">
    <property type="entry name" value="DNA-directed RNA polymerase"/>
    <property type="match status" value="1"/>
</dbReference>
<evidence type="ECO:0000256" key="4">
    <source>
        <dbReference type="ARBA" id="ARBA00022679"/>
    </source>
</evidence>
<dbReference type="EMBL" id="JAZGQO010000010">
    <property type="protein sequence ID" value="KAK6174924.1"/>
    <property type="molecule type" value="Genomic_DNA"/>
</dbReference>
<dbReference type="PANTHER" id="PTHR10102:SF0">
    <property type="entry name" value="DNA-DIRECTED RNA POLYMERASE, MITOCHONDRIAL"/>
    <property type="match status" value="1"/>
</dbReference>
<dbReference type="EC" id="2.7.7.6" evidence="2 9"/>
<keyword evidence="4 9" id="KW-0808">Transferase</keyword>
<dbReference type="GO" id="GO:0003899">
    <property type="term" value="F:DNA-directed RNA polymerase activity"/>
    <property type="evidence" value="ECO:0007669"/>
    <property type="project" value="UniProtKB-EC"/>
</dbReference>
<dbReference type="Gene3D" id="1.10.287.280">
    <property type="match status" value="1"/>
</dbReference>
<dbReference type="InterPro" id="IPR046950">
    <property type="entry name" value="DNA-dir_Rpol_C_phage-type"/>
</dbReference>
<protein>
    <recommendedName>
        <fullName evidence="2 9">DNA-directed RNA polymerase</fullName>
        <ecNumber evidence="2 9">2.7.7.6</ecNumber>
    </recommendedName>
</protein>
<keyword evidence="3 9" id="KW-0240">DNA-directed RNA polymerase</keyword>
<evidence type="ECO:0000256" key="7">
    <source>
        <dbReference type="ARBA" id="ARBA00023163"/>
    </source>
</evidence>
<dbReference type="PROSITE" id="PS00489">
    <property type="entry name" value="RNA_POL_PHAGE_2"/>
    <property type="match status" value="1"/>
</dbReference>
<evidence type="ECO:0000259" key="10">
    <source>
        <dbReference type="SMART" id="SM01311"/>
    </source>
</evidence>
<evidence type="ECO:0000256" key="1">
    <source>
        <dbReference type="ARBA" id="ARBA00009493"/>
    </source>
</evidence>
<feature type="domain" description="DNA-directed RNA polymerase N-terminal" evidence="10">
    <location>
        <begin position="563"/>
        <end position="875"/>
    </location>
</feature>
<evidence type="ECO:0000256" key="9">
    <source>
        <dbReference type="RuleBase" id="RU003805"/>
    </source>
</evidence>
<dbReference type="InterPro" id="IPR002092">
    <property type="entry name" value="DNA-dir_Rpol_phage-type"/>
</dbReference>
<comment type="function">
    <text evidence="9">DNA-dependent RNA polymerase catalyzes the transcription of DNA into RNA using the four ribonucleoside triphosphates as substrates.</text>
</comment>
<dbReference type="GO" id="GO:0001018">
    <property type="term" value="F:mitochondrial promoter sequence-specific DNA binding"/>
    <property type="evidence" value="ECO:0007669"/>
    <property type="project" value="TreeGrafter"/>
</dbReference>
<evidence type="ECO:0000256" key="2">
    <source>
        <dbReference type="ARBA" id="ARBA00012418"/>
    </source>
</evidence>
<dbReference type="Gene3D" id="1.10.150.20">
    <property type="entry name" value="5' to 3' exonuclease, C-terminal subdomain"/>
    <property type="match status" value="1"/>
</dbReference>
<gene>
    <name evidence="11" type="ORF">SNE40_013482</name>
</gene>
<keyword evidence="5 9" id="KW-0548">Nucleotidyltransferase</keyword>
<dbReference type="Pfam" id="PF00940">
    <property type="entry name" value="RNA_pol"/>
    <property type="match status" value="1"/>
</dbReference>
<accession>A0AAN8JF50</accession>
<comment type="similarity">
    <text evidence="1 9">Belongs to the phage and mitochondrial RNA polymerase family.</text>
</comment>
<dbReference type="SUPFAM" id="SSF56672">
    <property type="entry name" value="DNA/RNA polymerases"/>
    <property type="match status" value="1"/>
</dbReference>
<sequence>MPLQCHQTCQISTNCNLFSNSLHVKQALMMQTKKTKVRKRKKGSTIARKIHRDLTSVLGARVSYLAKEQQTVNEASQSSPVLNIEVEETNVNNTASKIDNFPFLSDNPNLSKKINYASSASKVQLFPKSDDILRIDTVNFGTLVKTQTTDTGPYFSSSNRGTFDSVNVASQNSSWLTQLSAFKLQMNSHGPDENSNTLERPIENEELDEDFTRVKNYPETTKNGVFDDSGDKLKQIVVPSPETVIFNESNNKPKPSLVASHLLTEEFNEQFLSPPSKEEMSLSEEVMVSSKEDMTSLKEVMTSSSSDPDYLSEERSSMLSPPFTHVISSSFESEFISDVAVPKEKINGLTTVDKGKESIKKKIVNKEKLLSNFNVDKKSFVEACCSVGKHRIAHNCIKYYNCYPYKLYGIDVKITDLNIYNILIHSWAKQMKTEPIEELMMFIRKDNLVPNYQTYAGYLECLGRPEVIDVASCRKILDEMEVEKLDVKELFNECTFKRDERQYILKAIQSADPSYIANSPPEPKLYEGELLSPLNDKLPPDQVIDSNPFTGVLSTDEIKERAKLQFNSELKGSITVSSIYKKPKPTDHTLDMREKLSKLREDWRNSLVKAFKNKLKYYQRKSERSRSYNIYPFLKMLTPDEYADLALQEIKHMLNYSETYSPRLSYLRKALGYKVWQHCLVKEKVRSGEIKKMERLYELYAEEYNNPDFPHINHRQCWHQILNDNLDGPNLVVEERVWPVHVKRTIGRLLYDLILQEVRMDSSIFNQKDERKLYPAFFSIYRTSNYKTFEEIKPHPDVIKLHKEAQLDDLDFNMSDMPMLVPPVPWLSLNHGGTLLSTTKLIRLPELAFNQMDRLQQLGTDQINAVLDSLNTLSACAWIINKTILDLVIDLFNTKGNIDLDIPPPVSEFPALTKYPRDFKSLSPGQKAKLHRERNQIKQKRSEMFSLWCTELYRLSIANRFRDEIFWFPHNLDFRGRTYPTPPHFNHLGSDLARSLLIFAKGKPLGEKGLDWLKIHLVNLTGFKKRCSNDERLEFANEMLDEIQDSADNPFTGNCWWQTSDEPWQTLACCIEITNAIRSSDITNYISHFPVHQDGSCNGLQHYAALGRDQSGAESVNLSPFSKPQDVYSDVAEMVESQRIKDAAEGNMTAIVLEGFVRRKVIKQTVMTTVYGVTKYGARLQIIRQLKDIPDMPQEYTSQAASYLAEKTFFCLQEMFTATKGIQEWLRTSARALAMESNQPVEWVTPLGLPIVQPYHKKSIQQQHGVQVLDNSNKHEKPNIQKQMNAFPPNFIHSLDSTHMMLTSLYCLRKGITYVSVHDCYWTHATDVPVMNKICREQFVNLHNQPILEDLSNYLIKTFLIDRSTSCPDTMNRLKEVLMNVPERGNFDLSNVLDSTYFFS</sequence>
<dbReference type="InterPro" id="IPR043502">
    <property type="entry name" value="DNA/RNA_pol_sf"/>
</dbReference>
<evidence type="ECO:0000256" key="5">
    <source>
        <dbReference type="ARBA" id="ARBA00022695"/>
    </source>
</evidence>
<evidence type="ECO:0000313" key="11">
    <source>
        <dbReference type="EMBL" id="KAK6174924.1"/>
    </source>
</evidence>
<dbReference type="Proteomes" id="UP001347796">
    <property type="component" value="Unassembled WGS sequence"/>
</dbReference>
<keyword evidence="7 9" id="KW-0804">Transcription</keyword>
<dbReference type="Gene3D" id="1.10.1320.10">
    <property type="entry name" value="DNA-directed RNA polymerase, N-terminal domain"/>
    <property type="match status" value="1"/>
</dbReference>
<comment type="caution">
    <text evidence="11">The sequence shown here is derived from an EMBL/GenBank/DDBJ whole genome shotgun (WGS) entry which is preliminary data.</text>
</comment>
<dbReference type="PROSITE" id="PS00900">
    <property type="entry name" value="RNA_POL_PHAGE_1"/>
    <property type="match status" value="1"/>
</dbReference>
<evidence type="ECO:0000256" key="3">
    <source>
        <dbReference type="ARBA" id="ARBA00022478"/>
    </source>
</evidence>
<dbReference type="InterPro" id="IPR029262">
    <property type="entry name" value="RPOL_N"/>
</dbReference>
<name>A0AAN8JF50_PATCE</name>
<evidence type="ECO:0000256" key="8">
    <source>
        <dbReference type="ARBA" id="ARBA00048552"/>
    </source>
</evidence>
<keyword evidence="6" id="KW-0809">Transit peptide</keyword>
<reference evidence="11 12" key="1">
    <citation type="submission" date="2024-01" db="EMBL/GenBank/DDBJ databases">
        <title>The genome of the rayed Mediterranean limpet Patella caerulea (Linnaeus, 1758).</title>
        <authorList>
            <person name="Anh-Thu Weber A."/>
            <person name="Halstead-Nussloch G."/>
        </authorList>
    </citation>
    <scope>NUCLEOTIDE SEQUENCE [LARGE SCALE GENOMIC DNA]</scope>
    <source>
        <strain evidence="11">AATW-2023a</strain>
        <tissue evidence="11">Whole specimen</tissue>
    </source>
</reference>
<dbReference type="InterPro" id="IPR037159">
    <property type="entry name" value="RNA_POL_N_sf"/>
</dbReference>
<proteinExistence type="inferred from homology"/>
<dbReference type="PANTHER" id="PTHR10102">
    <property type="entry name" value="DNA-DIRECTED RNA POLYMERASE, MITOCHONDRIAL"/>
    <property type="match status" value="1"/>
</dbReference>
<organism evidence="11 12">
    <name type="scientific">Patella caerulea</name>
    <name type="common">Rayed Mediterranean limpet</name>
    <dbReference type="NCBI Taxonomy" id="87958"/>
    <lineage>
        <taxon>Eukaryota</taxon>
        <taxon>Metazoa</taxon>
        <taxon>Spiralia</taxon>
        <taxon>Lophotrochozoa</taxon>
        <taxon>Mollusca</taxon>
        <taxon>Gastropoda</taxon>
        <taxon>Patellogastropoda</taxon>
        <taxon>Patelloidea</taxon>
        <taxon>Patellidae</taxon>
        <taxon>Patella</taxon>
    </lineage>
</organism>
<evidence type="ECO:0000256" key="6">
    <source>
        <dbReference type="ARBA" id="ARBA00022946"/>
    </source>
</evidence>